<protein>
    <submittedName>
        <fullName evidence="1">Uncharacterized protein</fullName>
    </submittedName>
</protein>
<proteinExistence type="predicted"/>
<comment type="caution">
    <text evidence="1">The sequence shown here is derived from an EMBL/GenBank/DDBJ whole genome shotgun (WGS) entry which is preliminary data.</text>
</comment>
<gene>
    <name evidence="1" type="ORF">BGZ80_010001</name>
</gene>
<dbReference type="EMBL" id="JAAAID010000651">
    <property type="protein sequence ID" value="KAG0015181.1"/>
    <property type="molecule type" value="Genomic_DNA"/>
</dbReference>
<reference evidence="1" key="1">
    <citation type="journal article" date="2020" name="Fungal Divers.">
        <title>Resolving the Mortierellaceae phylogeny through synthesis of multi-gene phylogenetics and phylogenomics.</title>
        <authorList>
            <person name="Vandepol N."/>
            <person name="Liber J."/>
            <person name="Desiro A."/>
            <person name="Na H."/>
            <person name="Kennedy M."/>
            <person name="Barry K."/>
            <person name="Grigoriev I.V."/>
            <person name="Miller A.N."/>
            <person name="O'Donnell K."/>
            <person name="Stajich J.E."/>
            <person name="Bonito G."/>
        </authorList>
    </citation>
    <scope>NUCLEOTIDE SEQUENCE</scope>
    <source>
        <strain evidence="1">NRRL 2769</strain>
    </source>
</reference>
<dbReference type="AlphaFoldDB" id="A0A9P6MW83"/>
<sequence>DSEVETLLLAERFEAIKLVPNRKKVIVRKEDMKEEGRPEEDDYFSGGQEITIVDEAIEEIQMPYSMRRQREE</sequence>
<dbReference type="Proteomes" id="UP000703661">
    <property type="component" value="Unassembled WGS sequence"/>
</dbReference>
<name>A0A9P6MW83_9FUNG</name>
<evidence type="ECO:0000313" key="2">
    <source>
        <dbReference type="Proteomes" id="UP000703661"/>
    </source>
</evidence>
<organism evidence="1 2">
    <name type="scientific">Entomortierella chlamydospora</name>
    <dbReference type="NCBI Taxonomy" id="101097"/>
    <lineage>
        <taxon>Eukaryota</taxon>
        <taxon>Fungi</taxon>
        <taxon>Fungi incertae sedis</taxon>
        <taxon>Mucoromycota</taxon>
        <taxon>Mortierellomycotina</taxon>
        <taxon>Mortierellomycetes</taxon>
        <taxon>Mortierellales</taxon>
        <taxon>Mortierellaceae</taxon>
        <taxon>Entomortierella</taxon>
    </lineage>
</organism>
<evidence type="ECO:0000313" key="1">
    <source>
        <dbReference type="EMBL" id="KAG0015181.1"/>
    </source>
</evidence>
<keyword evidence="2" id="KW-1185">Reference proteome</keyword>
<feature type="non-terminal residue" evidence="1">
    <location>
        <position position="1"/>
    </location>
</feature>
<accession>A0A9P6MW83</accession>